<dbReference type="GO" id="GO:0016874">
    <property type="term" value="F:ligase activity"/>
    <property type="evidence" value="ECO:0007669"/>
    <property type="project" value="UniProtKB-KW"/>
</dbReference>
<feature type="transmembrane region" description="Helical" evidence="6">
    <location>
        <begin position="66"/>
        <end position="86"/>
    </location>
</feature>
<keyword evidence="2 6" id="KW-0812">Transmembrane</keyword>
<dbReference type="AlphaFoldDB" id="A0AAU2H9B2"/>
<dbReference type="InterPro" id="IPR051533">
    <property type="entry name" value="WaaL-like"/>
</dbReference>
<keyword evidence="4 6" id="KW-0472">Membrane</keyword>
<proteinExistence type="predicted"/>
<feature type="transmembrane region" description="Helical" evidence="6">
    <location>
        <begin position="292"/>
        <end position="314"/>
    </location>
</feature>
<gene>
    <name evidence="8" type="ORF">OHV25_31990</name>
</gene>
<dbReference type="GO" id="GO:0016020">
    <property type="term" value="C:membrane"/>
    <property type="evidence" value="ECO:0007669"/>
    <property type="project" value="UniProtKB-SubCell"/>
</dbReference>
<organism evidence="8">
    <name type="scientific">Streptomyces sp. NBC_00060</name>
    <dbReference type="NCBI Taxonomy" id="2975636"/>
    <lineage>
        <taxon>Bacteria</taxon>
        <taxon>Bacillati</taxon>
        <taxon>Actinomycetota</taxon>
        <taxon>Actinomycetes</taxon>
        <taxon>Kitasatosporales</taxon>
        <taxon>Streptomycetaceae</taxon>
        <taxon>Streptomyces</taxon>
    </lineage>
</organism>
<keyword evidence="8" id="KW-0436">Ligase</keyword>
<evidence type="ECO:0000256" key="1">
    <source>
        <dbReference type="ARBA" id="ARBA00004141"/>
    </source>
</evidence>
<dbReference type="InterPro" id="IPR007016">
    <property type="entry name" value="O-antigen_ligase-rel_domated"/>
</dbReference>
<keyword evidence="3 6" id="KW-1133">Transmembrane helix</keyword>
<feature type="transmembrane region" description="Helical" evidence="6">
    <location>
        <begin position="45"/>
        <end position="60"/>
    </location>
</feature>
<evidence type="ECO:0000256" key="5">
    <source>
        <dbReference type="SAM" id="MobiDB-lite"/>
    </source>
</evidence>
<dbReference type="PANTHER" id="PTHR37422">
    <property type="entry name" value="TEICHURONIC ACID BIOSYNTHESIS PROTEIN TUAE"/>
    <property type="match status" value="1"/>
</dbReference>
<evidence type="ECO:0000256" key="3">
    <source>
        <dbReference type="ARBA" id="ARBA00022989"/>
    </source>
</evidence>
<dbReference type="PANTHER" id="PTHR37422:SF13">
    <property type="entry name" value="LIPOPOLYSACCHARIDE BIOSYNTHESIS PROTEIN PA4999-RELATED"/>
    <property type="match status" value="1"/>
</dbReference>
<reference evidence="8" key="1">
    <citation type="submission" date="2022-10" db="EMBL/GenBank/DDBJ databases">
        <title>The complete genomes of actinobacterial strains from the NBC collection.</title>
        <authorList>
            <person name="Joergensen T.S."/>
            <person name="Alvarez Arevalo M."/>
            <person name="Sterndorff E.B."/>
            <person name="Faurdal D."/>
            <person name="Vuksanovic O."/>
            <person name="Mourched A.-S."/>
            <person name="Charusanti P."/>
            <person name="Shaw S."/>
            <person name="Blin K."/>
            <person name="Weber T."/>
        </authorList>
    </citation>
    <scope>NUCLEOTIDE SEQUENCE</scope>
    <source>
        <strain evidence="8">NBC_00060</strain>
    </source>
</reference>
<evidence type="ECO:0000256" key="2">
    <source>
        <dbReference type="ARBA" id="ARBA00022692"/>
    </source>
</evidence>
<feature type="transmembrane region" description="Helical" evidence="6">
    <location>
        <begin position="134"/>
        <end position="161"/>
    </location>
</feature>
<dbReference type="Pfam" id="PF04932">
    <property type="entry name" value="Wzy_C"/>
    <property type="match status" value="1"/>
</dbReference>
<evidence type="ECO:0000259" key="7">
    <source>
        <dbReference type="Pfam" id="PF04932"/>
    </source>
</evidence>
<protein>
    <submittedName>
        <fullName evidence="8">O-antigen ligase family protein</fullName>
    </submittedName>
</protein>
<accession>A0AAU2H9B2</accession>
<sequence length="353" mass="34909">MSALTGRSAAPERRAGPDLVGVLVLGACAGWSLVAAAGREARPEGVLLAVLAVAAGYALGRISGSLVPVAAATCAASAGLLLAYASRDGVPGATVDPLPGHIGVSAALPALAAGAACCGAWAARTTAVRLVLRLLAVGCAGTALALGSAAGCAAALGVLLCSLAAARMRHRTVGLAGLAAVAALVAVGSVAVAEDVLPDGLTVSLEGQLTPERVLLWRDAVELAEDHPVRGTGPDRFGSLSPVARQSPVAAGKPHSALLQQASEQGAVGATLLGVTYGWILYALWRSPRPTPVVLTAGAALTALAAFACVGNALSFTPVTMGAGLLAGLATARPHGDGRQETEQEVHVVRARE</sequence>
<feature type="transmembrane region" description="Helical" evidence="6">
    <location>
        <begin position="20"/>
        <end position="38"/>
    </location>
</feature>
<feature type="compositionally biased region" description="Basic and acidic residues" evidence="5">
    <location>
        <begin position="334"/>
        <end position="353"/>
    </location>
</feature>
<evidence type="ECO:0000256" key="4">
    <source>
        <dbReference type="ARBA" id="ARBA00023136"/>
    </source>
</evidence>
<dbReference type="EMBL" id="CP108253">
    <property type="protein sequence ID" value="WTU43872.1"/>
    <property type="molecule type" value="Genomic_DNA"/>
</dbReference>
<feature type="transmembrane region" description="Helical" evidence="6">
    <location>
        <begin position="98"/>
        <end position="122"/>
    </location>
</feature>
<feature type="transmembrane region" description="Helical" evidence="6">
    <location>
        <begin position="173"/>
        <end position="193"/>
    </location>
</feature>
<evidence type="ECO:0000256" key="6">
    <source>
        <dbReference type="SAM" id="Phobius"/>
    </source>
</evidence>
<comment type="subcellular location">
    <subcellularLocation>
        <location evidence="1">Membrane</location>
        <topology evidence="1">Multi-pass membrane protein</topology>
    </subcellularLocation>
</comment>
<feature type="transmembrane region" description="Helical" evidence="6">
    <location>
        <begin position="266"/>
        <end position="285"/>
    </location>
</feature>
<name>A0AAU2H9B2_9ACTN</name>
<feature type="region of interest" description="Disordered" evidence="5">
    <location>
        <begin position="332"/>
        <end position="353"/>
    </location>
</feature>
<feature type="domain" description="O-antigen ligase-related" evidence="7">
    <location>
        <begin position="135"/>
        <end position="273"/>
    </location>
</feature>
<evidence type="ECO:0000313" key="8">
    <source>
        <dbReference type="EMBL" id="WTU43872.1"/>
    </source>
</evidence>